<dbReference type="PANTHER" id="PTHR19328">
    <property type="entry name" value="HEDGEHOG-INTERACTING PROTEIN"/>
    <property type="match status" value="1"/>
</dbReference>
<dbReference type="Proteomes" id="UP001319060">
    <property type="component" value="Unassembled WGS sequence"/>
</dbReference>
<protein>
    <submittedName>
        <fullName evidence="2">Sorbosone dehydrogenase family protein</fullName>
    </submittedName>
</protein>
<dbReference type="InterPro" id="IPR011042">
    <property type="entry name" value="6-blade_b-propeller_TolB-like"/>
</dbReference>
<name>A0ABS2Z8D7_9BACL</name>
<keyword evidence="3" id="KW-1185">Reference proteome</keyword>
<proteinExistence type="predicted"/>
<comment type="caution">
    <text evidence="2">The sequence shown here is derived from an EMBL/GenBank/DDBJ whole genome shotgun (WGS) entry which is preliminary data.</text>
</comment>
<dbReference type="Gene3D" id="2.120.10.30">
    <property type="entry name" value="TolB, C-terminal domain"/>
    <property type="match status" value="1"/>
</dbReference>
<dbReference type="InterPro" id="IPR011041">
    <property type="entry name" value="Quinoprot_gluc/sorb_DH_b-prop"/>
</dbReference>
<reference evidence="2 3" key="1">
    <citation type="submission" date="2021-01" db="EMBL/GenBank/DDBJ databases">
        <title>Genome Sequencing of Type Strains.</title>
        <authorList>
            <person name="Lemaire J.F."/>
            <person name="Inderbitzin P."/>
            <person name="Collins S.B."/>
            <person name="Wespe N."/>
            <person name="Knight-Connoni V."/>
        </authorList>
    </citation>
    <scope>NUCLEOTIDE SEQUENCE [LARGE SCALE GENOMIC DNA]</scope>
    <source>
        <strain evidence="2 3">DSM 14730</strain>
    </source>
</reference>
<dbReference type="SUPFAM" id="SSF50952">
    <property type="entry name" value="Soluble quinoprotein glucose dehydrogenase"/>
    <property type="match status" value="1"/>
</dbReference>
<feature type="domain" description="Glucose/Sorbosone dehydrogenase" evidence="1">
    <location>
        <begin position="47"/>
        <end position="340"/>
    </location>
</feature>
<gene>
    <name evidence="2" type="ORF">JYA64_03670</name>
</gene>
<dbReference type="InterPro" id="IPR012938">
    <property type="entry name" value="Glc/Sorbosone_DH"/>
</dbReference>
<sequence>MKGFIFTLVSVLILSGCFNEDKQTSEKNDKEAVEVLARQAEVIATDLEIPWNINKQDNTFYMSQRPGYIIKVDGDSGSKTVQNVEVTKEVLHSGEGGLLGFILAPDFNASQEAIAYHTYRQDGAVFNRIIVLKLNGNTWTERGIILEGIPGGRIHNGGRIQIGPDGKLYATAGDAGNQENAQNIQSLGGKILRMDLDGTIPNDNPFSNSYVYSYGHRNPQGLAWDQNGNLYSSEHGLQAHDEINLIEPGKNYGWPVIEGDEQAPNMVSPLYQSGDVTWAPSGIAIKDDKIYVANLRGERILVFDLTDKTVNTFFENAGRMRDVLIEGNALYTITNNRDGRGTPREGDDKLFRLPLEE</sequence>
<accession>A0ABS2Z8D7</accession>
<organism evidence="2 3">
    <name type="scientific">Fictibacillus barbaricus</name>
    <dbReference type="NCBI Taxonomy" id="182136"/>
    <lineage>
        <taxon>Bacteria</taxon>
        <taxon>Bacillati</taxon>
        <taxon>Bacillota</taxon>
        <taxon>Bacilli</taxon>
        <taxon>Bacillales</taxon>
        <taxon>Fictibacillaceae</taxon>
        <taxon>Fictibacillus</taxon>
    </lineage>
</organism>
<dbReference type="Pfam" id="PF07995">
    <property type="entry name" value="GSDH"/>
    <property type="match status" value="1"/>
</dbReference>
<evidence type="ECO:0000313" key="3">
    <source>
        <dbReference type="Proteomes" id="UP001319060"/>
    </source>
</evidence>
<dbReference type="EMBL" id="JAFHKS010000041">
    <property type="protein sequence ID" value="MBN3544390.1"/>
    <property type="molecule type" value="Genomic_DNA"/>
</dbReference>
<dbReference type="PANTHER" id="PTHR19328:SF13">
    <property type="entry name" value="HIPL1 PROTEIN"/>
    <property type="match status" value="1"/>
</dbReference>
<evidence type="ECO:0000259" key="1">
    <source>
        <dbReference type="Pfam" id="PF07995"/>
    </source>
</evidence>
<evidence type="ECO:0000313" key="2">
    <source>
        <dbReference type="EMBL" id="MBN3544390.1"/>
    </source>
</evidence>
<dbReference type="PROSITE" id="PS51257">
    <property type="entry name" value="PROKAR_LIPOPROTEIN"/>
    <property type="match status" value="1"/>
</dbReference>